<dbReference type="EMBL" id="DWVZ01000145">
    <property type="protein sequence ID" value="HJC64081.1"/>
    <property type="molecule type" value="Genomic_DNA"/>
</dbReference>
<evidence type="ECO:0000256" key="3">
    <source>
        <dbReference type="ARBA" id="ARBA00023163"/>
    </source>
</evidence>
<name>A0A9D2PP70_9FIRM</name>
<dbReference type="InterPro" id="IPR014710">
    <property type="entry name" value="RmlC-like_jellyroll"/>
</dbReference>
<gene>
    <name evidence="5" type="ORF">H9753_10770</name>
</gene>
<dbReference type="GO" id="GO:0043565">
    <property type="term" value="F:sequence-specific DNA binding"/>
    <property type="evidence" value="ECO:0007669"/>
    <property type="project" value="InterPro"/>
</dbReference>
<dbReference type="Pfam" id="PF02311">
    <property type="entry name" value="AraC_binding"/>
    <property type="match status" value="1"/>
</dbReference>
<dbReference type="PANTHER" id="PTHR43280">
    <property type="entry name" value="ARAC-FAMILY TRANSCRIPTIONAL REGULATOR"/>
    <property type="match status" value="1"/>
</dbReference>
<dbReference type="InterPro" id="IPR020449">
    <property type="entry name" value="Tscrpt_reg_AraC-type_HTH"/>
</dbReference>
<dbReference type="Pfam" id="PF12833">
    <property type="entry name" value="HTH_18"/>
    <property type="match status" value="1"/>
</dbReference>
<dbReference type="SMART" id="SM00342">
    <property type="entry name" value="HTH_ARAC"/>
    <property type="match status" value="1"/>
</dbReference>
<accession>A0A9D2PP70</accession>
<evidence type="ECO:0000256" key="2">
    <source>
        <dbReference type="ARBA" id="ARBA00023125"/>
    </source>
</evidence>
<evidence type="ECO:0000313" key="6">
    <source>
        <dbReference type="Proteomes" id="UP000823886"/>
    </source>
</evidence>
<dbReference type="SUPFAM" id="SSF46689">
    <property type="entry name" value="Homeodomain-like"/>
    <property type="match status" value="2"/>
</dbReference>
<dbReference type="InterPro" id="IPR037923">
    <property type="entry name" value="HTH-like"/>
</dbReference>
<keyword evidence="3" id="KW-0804">Transcription</keyword>
<reference evidence="5" key="2">
    <citation type="submission" date="2021-04" db="EMBL/GenBank/DDBJ databases">
        <authorList>
            <person name="Gilroy R."/>
        </authorList>
    </citation>
    <scope>NUCLEOTIDE SEQUENCE</scope>
    <source>
        <strain evidence="5">ChiBcec2-3848</strain>
    </source>
</reference>
<protein>
    <submittedName>
        <fullName evidence="5">Helix-turn-helix domain-containing protein</fullName>
    </submittedName>
</protein>
<sequence>MIGNRNPILYRENSALLSMEFNHCGFQQCTPGYQYGISMRPFHLIHFVLEGRGCLVMGEKKYEVEKGHAFYIPAGMPGYYTADRKDPWKYAWIGVYADVRNPYLRLIFQKKSVVPVALPQDVLEKALLAIIAVTDRRAADVETYQKEKFPGEQFFAIRTPQESLEVNSRMLHLFSLLVESQTQNSFSCMEERNHAADAKAYMDACYYENIKVQDIAESLHIHPNYLTQVFREAYGQTPKMYLNQLRMYRAGIMLVETDYPVSVVAEAVGFSNPFHFSAAFKEHYHMSPANYRKENQ</sequence>
<organism evidence="5 6">
    <name type="scientific">Candidatus Blautia merdavium</name>
    <dbReference type="NCBI Taxonomy" id="2838494"/>
    <lineage>
        <taxon>Bacteria</taxon>
        <taxon>Bacillati</taxon>
        <taxon>Bacillota</taxon>
        <taxon>Clostridia</taxon>
        <taxon>Lachnospirales</taxon>
        <taxon>Lachnospiraceae</taxon>
        <taxon>Blautia</taxon>
    </lineage>
</organism>
<comment type="caution">
    <text evidence="5">The sequence shown here is derived from an EMBL/GenBank/DDBJ whole genome shotgun (WGS) entry which is preliminary data.</text>
</comment>
<dbReference type="InterPro" id="IPR003313">
    <property type="entry name" value="AraC-bd"/>
</dbReference>
<dbReference type="InterPro" id="IPR018060">
    <property type="entry name" value="HTH_AraC"/>
</dbReference>
<dbReference type="GO" id="GO:0003700">
    <property type="term" value="F:DNA-binding transcription factor activity"/>
    <property type="evidence" value="ECO:0007669"/>
    <property type="project" value="InterPro"/>
</dbReference>
<dbReference type="SUPFAM" id="SSF51215">
    <property type="entry name" value="Regulatory protein AraC"/>
    <property type="match status" value="1"/>
</dbReference>
<dbReference type="PRINTS" id="PR00032">
    <property type="entry name" value="HTHARAC"/>
</dbReference>
<dbReference type="Gene3D" id="1.10.10.60">
    <property type="entry name" value="Homeodomain-like"/>
    <property type="match status" value="2"/>
</dbReference>
<dbReference type="CDD" id="cd06986">
    <property type="entry name" value="cupin_MmsR-like_N"/>
    <property type="match status" value="1"/>
</dbReference>
<evidence type="ECO:0000256" key="1">
    <source>
        <dbReference type="ARBA" id="ARBA00023015"/>
    </source>
</evidence>
<dbReference type="PANTHER" id="PTHR43280:SF30">
    <property type="entry name" value="MMSAB OPERON REGULATORY PROTEIN"/>
    <property type="match status" value="1"/>
</dbReference>
<keyword evidence="2" id="KW-0238">DNA-binding</keyword>
<evidence type="ECO:0000313" key="5">
    <source>
        <dbReference type="EMBL" id="HJC64081.1"/>
    </source>
</evidence>
<proteinExistence type="predicted"/>
<evidence type="ECO:0000259" key="4">
    <source>
        <dbReference type="PROSITE" id="PS01124"/>
    </source>
</evidence>
<keyword evidence="1" id="KW-0805">Transcription regulation</keyword>
<reference evidence="5" key="1">
    <citation type="journal article" date="2021" name="PeerJ">
        <title>Extensive microbial diversity within the chicken gut microbiome revealed by metagenomics and culture.</title>
        <authorList>
            <person name="Gilroy R."/>
            <person name="Ravi A."/>
            <person name="Getino M."/>
            <person name="Pursley I."/>
            <person name="Horton D.L."/>
            <person name="Alikhan N.F."/>
            <person name="Baker D."/>
            <person name="Gharbi K."/>
            <person name="Hall N."/>
            <person name="Watson M."/>
            <person name="Adriaenssens E.M."/>
            <person name="Foster-Nyarko E."/>
            <person name="Jarju S."/>
            <person name="Secka A."/>
            <person name="Antonio M."/>
            <person name="Oren A."/>
            <person name="Chaudhuri R.R."/>
            <person name="La Ragione R."/>
            <person name="Hildebrand F."/>
            <person name="Pallen M.J."/>
        </authorList>
    </citation>
    <scope>NUCLEOTIDE SEQUENCE</scope>
    <source>
        <strain evidence="5">ChiBcec2-3848</strain>
    </source>
</reference>
<dbReference type="AlphaFoldDB" id="A0A9D2PP70"/>
<dbReference type="InterPro" id="IPR009057">
    <property type="entry name" value="Homeodomain-like_sf"/>
</dbReference>
<dbReference type="PROSITE" id="PS01124">
    <property type="entry name" value="HTH_ARAC_FAMILY_2"/>
    <property type="match status" value="1"/>
</dbReference>
<feature type="domain" description="HTH araC/xylS-type" evidence="4">
    <location>
        <begin position="196"/>
        <end position="294"/>
    </location>
</feature>
<dbReference type="Proteomes" id="UP000823886">
    <property type="component" value="Unassembled WGS sequence"/>
</dbReference>
<dbReference type="Gene3D" id="2.60.120.10">
    <property type="entry name" value="Jelly Rolls"/>
    <property type="match status" value="1"/>
</dbReference>